<accession>A0A371H9H8</accession>
<gene>
    <name evidence="1" type="ORF">CR513_17503</name>
</gene>
<dbReference type="PANTHER" id="PTHR34072">
    <property type="entry name" value="ENZYMATIC POLYPROTEIN-RELATED"/>
    <property type="match status" value="1"/>
</dbReference>
<dbReference type="AlphaFoldDB" id="A0A371H9H8"/>
<evidence type="ECO:0000313" key="1">
    <source>
        <dbReference type="EMBL" id="RDX99452.1"/>
    </source>
</evidence>
<evidence type="ECO:0000313" key="2">
    <source>
        <dbReference type="Proteomes" id="UP000257109"/>
    </source>
</evidence>
<feature type="non-terminal residue" evidence="1">
    <location>
        <position position="1"/>
    </location>
</feature>
<comment type="caution">
    <text evidence="1">The sequence shown here is derived from an EMBL/GenBank/DDBJ whole genome shotgun (WGS) entry which is preliminary data.</text>
</comment>
<sequence length="133" mass="15030">MEGGTIEFTPYSHTLDASNSALGAILGQRVKVGKQSHVIVGNCLCPGQISFISVRLQIYHLLLPCDTTKPNVKLRLIRWILLLQEFDIEIRDKRGGENLVADHLSKIERESDPMPIRDDFPDEQLLHMDKITP</sequence>
<dbReference type="OrthoDB" id="10055717at2759"/>
<reference evidence="1" key="1">
    <citation type="submission" date="2018-05" db="EMBL/GenBank/DDBJ databases">
        <title>Draft genome of Mucuna pruriens seed.</title>
        <authorList>
            <person name="Nnadi N.E."/>
            <person name="Vos R."/>
            <person name="Hasami M.H."/>
            <person name="Devisetty U.K."/>
            <person name="Aguiy J.C."/>
        </authorList>
    </citation>
    <scope>NUCLEOTIDE SEQUENCE [LARGE SCALE GENOMIC DNA]</scope>
    <source>
        <strain evidence="1">JCA_2017</strain>
    </source>
</reference>
<proteinExistence type="predicted"/>
<dbReference type="EMBL" id="QJKJ01003228">
    <property type="protein sequence ID" value="RDX99452.1"/>
    <property type="molecule type" value="Genomic_DNA"/>
</dbReference>
<organism evidence="1 2">
    <name type="scientific">Mucuna pruriens</name>
    <name type="common">Velvet bean</name>
    <name type="synonym">Dolichos pruriens</name>
    <dbReference type="NCBI Taxonomy" id="157652"/>
    <lineage>
        <taxon>Eukaryota</taxon>
        <taxon>Viridiplantae</taxon>
        <taxon>Streptophyta</taxon>
        <taxon>Embryophyta</taxon>
        <taxon>Tracheophyta</taxon>
        <taxon>Spermatophyta</taxon>
        <taxon>Magnoliopsida</taxon>
        <taxon>eudicotyledons</taxon>
        <taxon>Gunneridae</taxon>
        <taxon>Pentapetalae</taxon>
        <taxon>rosids</taxon>
        <taxon>fabids</taxon>
        <taxon>Fabales</taxon>
        <taxon>Fabaceae</taxon>
        <taxon>Papilionoideae</taxon>
        <taxon>50 kb inversion clade</taxon>
        <taxon>NPAAA clade</taxon>
        <taxon>indigoferoid/millettioid clade</taxon>
        <taxon>Phaseoleae</taxon>
        <taxon>Mucuna</taxon>
    </lineage>
</organism>
<evidence type="ECO:0008006" key="3">
    <source>
        <dbReference type="Google" id="ProtNLM"/>
    </source>
</evidence>
<keyword evidence="2" id="KW-1185">Reference proteome</keyword>
<dbReference type="PANTHER" id="PTHR34072:SF57">
    <property type="entry name" value="RNA-DIRECTED DNA POLYMERASE"/>
    <property type="match status" value="1"/>
</dbReference>
<name>A0A371H9H8_MUCPR</name>
<dbReference type="Proteomes" id="UP000257109">
    <property type="component" value="Unassembled WGS sequence"/>
</dbReference>
<feature type="non-terminal residue" evidence="1">
    <location>
        <position position="133"/>
    </location>
</feature>
<protein>
    <recommendedName>
        <fullName evidence="3">Reverse transcriptase RNase H-like domain-containing protein</fullName>
    </recommendedName>
</protein>